<dbReference type="SMART" id="SM00355">
    <property type="entry name" value="ZnF_C2H2"/>
    <property type="match status" value="2"/>
</dbReference>
<dbReference type="GO" id="GO:0000978">
    <property type="term" value="F:RNA polymerase II cis-regulatory region sequence-specific DNA binding"/>
    <property type="evidence" value="ECO:0007669"/>
    <property type="project" value="TreeGrafter"/>
</dbReference>
<dbReference type="InterPro" id="IPR036236">
    <property type="entry name" value="Znf_C2H2_sf"/>
</dbReference>
<evidence type="ECO:0000256" key="8">
    <source>
        <dbReference type="ARBA" id="ARBA00023163"/>
    </source>
</evidence>
<dbReference type="FunFam" id="3.30.160.60:FF:000089">
    <property type="entry name" value="DNA-binding protein creA"/>
    <property type="match status" value="1"/>
</dbReference>
<keyword evidence="2" id="KW-0479">Metal-binding</keyword>
<dbReference type="PANTHER" id="PTHR47428:SF1">
    <property type="entry name" value="REGULATORY PROTEIN MIG1-RELATED"/>
    <property type="match status" value="1"/>
</dbReference>
<evidence type="ECO:0000256" key="6">
    <source>
        <dbReference type="ARBA" id="ARBA00023015"/>
    </source>
</evidence>
<evidence type="ECO:0000256" key="1">
    <source>
        <dbReference type="ARBA" id="ARBA00004123"/>
    </source>
</evidence>
<dbReference type="InterPro" id="IPR013087">
    <property type="entry name" value="Znf_C2H2_type"/>
</dbReference>
<evidence type="ECO:0000256" key="12">
    <source>
        <dbReference type="SAM" id="MobiDB-lite"/>
    </source>
</evidence>
<accession>A0A9W8LZ67</accession>
<dbReference type="PANTHER" id="PTHR47428">
    <property type="entry name" value="REGULATORY PROTEIN MIG1-RELATED"/>
    <property type="match status" value="1"/>
</dbReference>
<comment type="subcellular location">
    <subcellularLocation>
        <location evidence="1">Nucleus</location>
    </subcellularLocation>
</comment>
<dbReference type="GO" id="GO:0005737">
    <property type="term" value="C:cytoplasm"/>
    <property type="evidence" value="ECO:0007669"/>
    <property type="project" value="TreeGrafter"/>
</dbReference>
<evidence type="ECO:0000256" key="11">
    <source>
        <dbReference type="PROSITE-ProRule" id="PRU00042"/>
    </source>
</evidence>
<evidence type="ECO:0000256" key="7">
    <source>
        <dbReference type="ARBA" id="ARBA00023125"/>
    </source>
</evidence>
<keyword evidence="6" id="KW-0805">Transcription regulation</keyword>
<dbReference type="FunFam" id="3.30.160.60:FF:000125">
    <property type="entry name" value="Putative zinc finger protein 143"/>
    <property type="match status" value="1"/>
</dbReference>
<evidence type="ECO:0000313" key="15">
    <source>
        <dbReference type="Proteomes" id="UP001139887"/>
    </source>
</evidence>
<evidence type="ECO:0000256" key="10">
    <source>
        <dbReference type="ARBA" id="ARBA00038023"/>
    </source>
</evidence>
<keyword evidence="5" id="KW-0862">Zinc</keyword>
<dbReference type="Gene3D" id="3.30.160.60">
    <property type="entry name" value="Classic Zinc Finger"/>
    <property type="match status" value="2"/>
</dbReference>
<organism evidence="14 15">
    <name type="scientific">Coemansia brasiliensis</name>
    <dbReference type="NCBI Taxonomy" id="2650707"/>
    <lineage>
        <taxon>Eukaryota</taxon>
        <taxon>Fungi</taxon>
        <taxon>Fungi incertae sedis</taxon>
        <taxon>Zoopagomycota</taxon>
        <taxon>Kickxellomycotina</taxon>
        <taxon>Kickxellomycetes</taxon>
        <taxon>Kickxellales</taxon>
        <taxon>Kickxellaceae</taxon>
        <taxon>Coemansia</taxon>
    </lineage>
</organism>
<comment type="caution">
    <text evidence="14">The sequence shown here is derived from an EMBL/GenBank/DDBJ whole genome shotgun (WGS) entry which is preliminary data.</text>
</comment>
<feature type="region of interest" description="Disordered" evidence="12">
    <location>
        <begin position="278"/>
        <end position="335"/>
    </location>
</feature>
<reference evidence="14" key="1">
    <citation type="submission" date="2022-07" db="EMBL/GenBank/DDBJ databases">
        <title>Phylogenomic reconstructions and comparative analyses of Kickxellomycotina fungi.</title>
        <authorList>
            <person name="Reynolds N.K."/>
            <person name="Stajich J.E."/>
            <person name="Barry K."/>
            <person name="Grigoriev I.V."/>
            <person name="Crous P."/>
            <person name="Smith M.E."/>
        </authorList>
    </citation>
    <scope>NUCLEOTIDE SEQUENCE</scope>
    <source>
        <strain evidence="14">NRRL 1566</strain>
    </source>
</reference>
<feature type="domain" description="C2H2-type" evidence="13">
    <location>
        <begin position="44"/>
        <end position="73"/>
    </location>
</feature>
<dbReference type="SUPFAM" id="SSF57667">
    <property type="entry name" value="beta-beta-alpha zinc fingers"/>
    <property type="match status" value="1"/>
</dbReference>
<dbReference type="AlphaFoldDB" id="A0A9W8LZ67"/>
<sequence length="335" mass="35353">MASAAGSHKPEAPRPYKCPMCPKAFFRLEHQTRHIRTHTGERPHACTHPGCEKRFSRSDELTRHMRIHRPDASSKRDTRTRRRPAAALRGAAAPAFANPAPALPFSAPGTSSPTRCGFVCPPSFVQKRSLLGRRSPLALPPPLNVAAAHAQCPLPAPLSASAVRCARPPMPALPSAPAGAGSFPPLSAGAGPSVPLLTSISRSAATANGAHLLLAAPEGPLSLPVTPLRLCATDGAASPASSAASPRTPWRAPVEDHPAIEDHTAAVYPHSFSVASHIRRPARPDLPRPPTHSKSARSVSAIADILNCTDRSQLSRMRLPPPTPTARGPPEHSFF</sequence>
<dbReference type="GO" id="GO:0008270">
    <property type="term" value="F:zinc ion binding"/>
    <property type="evidence" value="ECO:0007669"/>
    <property type="project" value="UniProtKB-KW"/>
</dbReference>
<evidence type="ECO:0000256" key="9">
    <source>
        <dbReference type="ARBA" id="ARBA00023242"/>
    </source>
</evidence>
<dbReference type="PROSITE" id="PS50157">
    <property type="entry name" value="ZINC_FINGER_C2H2_2"/>
    <property type="match status" value="2"/>
</dbReference>
<name>A0A9W8LZ67_9FUNG</name>
<evidence type="ECO:0000256" key="5">
    <source>
        <dbReference type="ARBA" id="ARBA00022833"/>
    </source>
</evidence>
<protein>
    <recommendedName>
        <fullName evidence="13">C2H2-type domain-containing protein</fullName>
    </recommendedName>
</protein>
<comment type="similarity">
    <text evidence="10">Belongs to the creA/MIG C2H2-type zinc-finger protein family.</text>
</comment>
<evidence type="ECO:0000313" key="14">
    <source>
        <dbReference type="EMBL" id="KAJ2849292.1"/>
    </source>
</evidence>
<dbReference type="EMBL" id="JANBUW010000088">
    <property type="protein sequence ID" value="KAJ2849292.1"/>
    <property type="molecule type" value="Genomic_DNA"/>
</dbReference>
<keyword evidence="3" id="KW-0677">Repeat</keyword>
<evidence type="ECO:0000259" key="13">
    <source>
        <dbReference type="PROSITE" id="PS50157"/>
    </source>
</evidence>
<evidence type="ECO:0000256" key="4">
    <source>
        <dbReference type="ARBA" id="ARBA00022771"/>
    </source>
</evidence>
<keyword evidence="15" id="KW-1185">Reference proteome</keyword>
<evidence type="ECO:0000256" key="2">
    <source>
        <dbReference type="ARBA" id="ARBA00022723"/>
    </source>
</evidence>
<dbReference type="GO" id="GO:0005634">
    <property type="term" value="C:nucleus"/>
    <property type="evidence" value="ECO:0007669"/>
    <property type="project" value="UniProtKB-SubCell"/>
</dbReference>
<evidence type="ECO:0000256" key="3">
    <source>
        <dbReference type="ARBA" id="ARBA00022737"/>
    </source>
</evidence>
<dbReference type="PROSITE" id="PS00028">
    <property type="entry name" value="ZINC_FINGER_C2H2_1"/>
    <property type="match status" value="2"/>
</dbReference>
<dbReference type="Pfam" id="PF00096">
    <property type="entry name" value="zf-C2H2"/>
    <property type="match status" value="2"/>
</dbReference>
<dbReference type="InterPro" id="IPR051007">
    <property type="entry name" value="creA/MIG_C2H2-ZnF"/>
</dbReference>
<dbReference type="OrthoDB" id="654211at2759"/>
<gene>
    <name evidence="14" type="ORF">IWW36_002729</name>
</gene>
<feature type="domain" description="C2H2-type" evidence="13">
    <location>
        <begin position="16"/>
        <end position="43"/>
    </location>
</feature>
<keyword evidence="8" id="KW-0804">Transcription</keyword>
<dbReference type="Proteomes" id="UP001139887">
    <property type="component" value="Unassembled WGS sequence"/>
</dbReference>
<proteinExistence type="inferred from homology"/>
<keyword evidence="7" id="KW-0238">DNA-binding</keyword>
<keyword evidence="4 11" id="KW-0863">Zinc-finger</keyword>
<dbReference type="GO" id="GO:0000433">
    <property type="term" value="P:carbon catabolite repression of transcription from RNA polymerase II promoter by glucose"/>
    <property type="evidence" value="ECO:0007669"/>
    <property type="project" value="TreeGrafter"/>
</dbReference>
<keyword evidence="9" id="KW-0539">Nucleus</keyword>